<dbReference type="Pfam" id="PF00735">
    <property type="entry name" value="Septin"/>
    <property type="match status" value="1"/>
</dbReference>
<proteinExistence type="inferred from homology"/>
<keyword evidence="8" id="KW-1185">Reference proteome</keyword>
<dbReference type="PIRSF" id="PIRSF006698">
    <property type="entry name" value="Septin"/>
    <property type="match status" value="1"/>
</dbReference>
<evidence type="ECO:0000313" key="8">
    <source>
        <dbReference type="Proteomes" id="UP001152885"/>
    </source>
</evidence>
<keyword evidence="3 4" id="KW-0342">GTP-binding</keyword>
<keyword evidence="2 4" id="KW-0547">Nucleotide-binding</keyword>
<evidence type="ECO:0000256" key="4">
    <source>
        <dbReference type="RuleBase" id="RU004560"/>
    </source>
</evidence>
<organism evidence="7 8">
    <name type="scientific">Candida verbasci</name>
    <dbReference type="NCBI Taxonomy" id="1227364"/>
    <lineage>
        <taxon>Eukaryota</taxon>
        <taxon>Fungi</taxon>
        <taxon>Dikarya</taxon>
        <taxon>Ascomycota</taxon>
        <taxon>Saccharomycotina</taxon>
        <taxon>Pichiomycetes</taxon>
        <taxon>Debaryomycetaceae</taxon>
        <taxon>Candida/Lodderomyces clade</taxon>
        <taxon>Candida</taxon>
    </lineage>
</organism>
<comment type="similarity">
    <text evidence="4">Belongs to the TRAFAC class TrmE-Era-EngA-EngB-Septin-like GTPase superfamily. Septin GTPase family.</text>
</comment>
<sequence>MNTSIHPETSLLDNLKVPAAEDDTASTLVEHIQALKVDSEKVDQVIIETEPQKKAIEVTVKAPTKDKIGLKYLPVQYQKRAQQEGGHFVLMLAGFKSSGKTTFLNSLFGNQLIDPLENQKIINNLTINKFEIIENRFKLKLQVVETCNFGTLIKNELCWQSASDYITKQHQRFLKQSQKLSEIKIEDSRVHCCIYFINPLINEILEIDIKAMKELAPKVNLIPVIAKADCFTESEMFEYKKYFKRRMAEENIQFCPFMNIIEPKLVKSKIYSIIPFSIVSSIDFFENSQGKQVRGRKYPWGGLIEIENEAHCDFLKLKKLLLDHHMLDFIMATDLLYEQYRFSYLSSKLQDSIRDANMDQERPNIKKYLTEKDEHLRAMKANLYSVQDKLKKDLENLKARKKELQNCVDYLEHHLKKHNENENEEID</sequence>
<protein>
    <recommendedName>
        <fullName evidence="6">Septin-type G domain-containing protein</fullName>
    </recommendedName>
</protein>
<dbReference type="InterPro" id="IPR030379">
    <property type="entry name" value="G_SEPTIN_dom"/>
</dbReference>
<dbReference type="SUPFAM" id="SSF52540">
    <property type="entry name" value="P-loop containing nucleoside triphosphate hydrolases"/>
    <property type="match status" value="1"/>
</dbReference>
<gene>
    <name evidence="7" type="ORF">CANVERA_P1359</name>
</gene>
<dbReference type="Proteomes" id="UP001152885">
    <property type="component" value="Unassembled WGS sequence"/>
</dbReference>
<accession>A0A9W4TUZ0</accession>
<evidence type="ECO:0000256" key="5">
    <source>
        <dbReference type="SAM" id="Coils"/>
    </source>
</evidence>
<dbReference type="PROSITE" id="PS51719">
    <property type="entry name" value="G_SEPTIN"/>
    <property type="match status" value="1"/>
</dbReference>
<evidence type="ECO:0000256" key="1">
    <source>
        <dbReference type="ARBA" id="ARBA00004266"/>
    </source>
</evidence>
<name>A0A9W4TUZ0_9ASCO</name>
<dbReference type="Gene3D" id="3.40.50.300">
    <property type="entry name" value="P-loop containing nucleotide triphosphate hydrolases"/>
    <property type="match status" value="1"/>
</dbReference>
<comment type="caution">
    <text evidence="7">The sequence shown here is derived from an EMBL/GenBank/DDBJ whole genome shotgun (WGS) entry which is preliminary data.</text>
</comment>
<dbReference type="OrthoDB" id="416553at2759"/>
<feature type="domain" description="Septin-type G" evidence="6">
    <location>
        <begin position="84"/>
        <end position="347"/>
    </location>
</feature>
<evidence type="ECO:0000256" key="3">
    <source>
        <dbReference type="ARBA" id="ARBA00023134"/>
    </source>
</evidence>
<dbReference type="GO" id="GO:0005938">
    <property type="term" value="C:cell cortex"/>
    <property type="evidence" value="ECO:0007669"/>
    <property type="project" value="UniProtKB-ARBA"/>
</dbReference>
<comment type="subcellular location">
    <subcellularLocation>
        <location evidence="1">Bud neck</location>
    </subcellularLocation>
</comment>
<evidence type="ECO:0000256" key="2">
    <source>
        <dbReference type="ARBA" id="ARBA00022741"/>
    </source>
</evidence>
<dbReference type="EMBL" id="CANTUO010000001">
    <property type="protein sequence ID" value="CAI5756841.1"/>
    <property type="molecule type" value="Genomic_DNA"/>
</dbReference>
<evidence type="ECO:0000259" key="6">
    <source>
        <dbReference type="PROSITE" id="PS51719"/>
    </source>
</evidence>
<dbReference type="GO" id="GO:0032156">
    <property type="term" value="C:septin cytoskeleton"/>
    <property type="evidence" value="ECO:0007669"/>
    <property type="project" value="UniProtKB-ARBA"/>
</dbReference>
<reference evidence="7" key="1">
    <citation type="submission" date="2022-12" db="EMBL/GenBank/DDBJ databases">
        <authorList>
            <person name="Brejova B."/>
        </authorList>
    </citation>
    <scope>NUCLEOTIDE SEQUENCE</scope>
</reference>
<dbReference type="GO" id="GO:0005525">
    <property type="term" value="F:GTP binding"/>
    <property type="evidence" value="ECO:0007669"/>
    <property type="project" value="UniProtKB-KW"/>
</dbReference>
<dbReference type="InterPro" id="IPR016491">
    <property type="entry name" value="Septin"/>
</dbReference>
<dbReference type="InterPro" id="IPR027417">
    <property type="entry name" value="P-loop_NTPase"/>
</dbReference>
<dbReference type="AlphaFoldDB" id="A0A9W4TUZ0"/>
<evidence type="ECO:0000313" key="7">
    <source>
        <dbReference type="EMBL" id="CAI5756841.1"/>
    </source>
</evidence>
<dbReference type="PANTHER" id="PTHR18884">
    <property type="entry name" value="SEPTIN"/>
    <property type="match status" value="1"/>
</dbReference>
<feature type="coiled-coil region" evidence="5">
    <location>
        <begin position="380"/>
        <end position="414"/>
    </location>
</feature>
<keyword evidence="5" id="KW-0175">Coiled coil</keyword>
<dbReference type="GO" id="GO:0005935">
    <property type="term" value="C:cellular bud neck"/>
    <property type="evidence" value="ECO:0007669"/>
    <property type="project" value="UniProtKB-SubCell"/>
</dbReference>